<feature type="domain" description="Knr4/Smi1-like" evidence="1">
    <location>
        <begin position="19"/>
        <end position="143"/>
    </location>
</feature>
<dbReference type="SUPFAM" id="SSF160631">
    <property type="entry name" value="SMI1/KNR4-like"/>
    <property type="match status" value="2"/>
</dbReference>
<dbReference type="EMBL" id="JBICRM010000015">
    <property type="protein sequence ID" value="MFG1706514.1"/>
    <property type="molecule type" value="Genomic_DNA"/>
</dbReference>
<reference evidence="2 3" key="1">
    <citation type="submission" date="2024-10" db="EMBL/GenBank/DDBJ databases">
        <authorList>
            <person name="Topkara A.R."/>
            <person name="Saygin H."/>
        </authorList>
    </citation>
    <scope>NUCLEOTIDE SEQUENCE [LARGE SCALE GENOMIC DNA]</scope>
    <source>
        <strain evidence="2 3">M3C6</strain>
    </source>
</reference>
<feature type="domain" description="Knr4/Smi1-like" evidence="1">
    <location>
        <begin position="201"/>
        <end position="337"/>
    </location>
</feature>
<organism evidence="2 3">
    <name type="scientific">Nonomuraea marmarensis</name>
    <dbReference type="NCBI Taxonomy" id="3351344"/>
    <lineage>
        <taxon>Bacteria</taxon>
        <taxon>Bacillati</taxon>
        <taxon>Actinomycetota</taxon>
        <taxon>Actinomycetes</taxon>
        <taxon>Streptosporangiales</taxon>
        <taxon>Streptosporangiaceae</taxon>
        <taxon>Nonomuraea</taxon>
    </lineage>
</organism>
<evidence type="ECO:0000259" key="1">
    <source>
        <dbReference type="SMART" id="SM00860"/>
    </source>
</evidence>
<keyword evidence="3" id="KW-1185">Reference proteome</keyword>
<dbReference type="Pfam" id="PF09346">
    <property type="entry name" value="SMI1_KNR4"/>
    <property type="match status" value="1"/>
</dbReference>
<evidence type="ECO:0000313" key="2">
    <source>
        <dbReference type="EMBL" id="MFG1706514.1"/>
    </source>
</evidence>
<dbReference type="RefSeq" id="WP_393169421.1">
    <property type="nucleotide sequence ID" value="NZ_JBICRM010000015.1"/>
</dbReference>
<name>A0ABW7AHE3_9ACTN</name>
<dbReference type="Proteomes" id="UP001603978">
    <property type="component" value="Unassembled WGS sequence"/>
</dbReference>
<sequence length="382" mass="41975">MTEDELVEAIRTTPELLPPAAPEAVAEAERAIGHPLPPLLRRLYLEVANGGFGPRDGILGVAGSEYEHHGEVADIVEMYQGTRADWPGRLWLFDWGCGIWSVVDLRDPAGPMWIWDPNIDASVYPDESPMTPQNMTLAEWLAESVKGNLVKAFETSDLGAVAERRRQFDARPGELDYTPPECLDDDEIVRMISGLPGLTPPAPEAAVTEAERVLGFSLPPLLRRIYLDAANGGIGPGRGILALRTADTDPLTDIVTCHRTWISGPDPFVPPGLIWLCPWEPAIWSLVDCRDPVGTMWIWDPMGPHLPPDRPGEETAAGALSPHHMTLAEWLTEWLTGSFTKDFRPADLRAVATRRAPDHGRAPASIAPMQVSSHHRAECQIM</sequence>
<proteinExistence type="predicted"/>
<dbReference type="InterPro" id="IPR037883">
    <property type="entry name" value="Knr4/Smi1-like_sf"/>
</dbReference>
<gene>
    <name evidence="2" type="ORF">ACFLIM_25300</name>
</gene>
<dbReference type="Gene3D" id="3.40.1580.10">
    <property type="entry name" value="SMI1/KNR4-like"/>
    <property type="match status" value="1"/>
</dbReference>
<dbReference type="InterPro" id="IPR018958">
    <property type="entry name" value="Knr4/Smi1-like_dom"/>
</dbReference>
<comment type="caution">
    <text evidence="2">The sequence shown here is derived from an EMBL/GenBank/DDBJ whole genome shotgun (WGS) entry which is preliminary data.</text>
</comment>
<dbReference type="SMART" id="SM00860">
    <property type="entry name" value="SMI1_KNR4"/>
    <property type="match status" value="2"/>
</dbReference>
<protein>
    <submittedName>
        <fullName evidence="2">SMI1/KNR4 family protein</fullName>
    </submittedName>
</protein>
<accession>A0ABW7AHE3</accession>
<evidence type="ECO:0000313" key="3">
    <source>
        <dbReference type="Proteomes" id="UP001603978"/>
    </source>
</evidence>